<evidence type="ECO:0000256" key="6">
    <source>
        <dbReference type="ARBA" id="ARBA00022989"/>
    </source>
</evidence>
<keyword evidence="6" id="KW-1133">Transmembrane helix</keyword>
<gene>
    <name evidence="12" type="primary">cya</name>
    <name evidence="12" type="ORF">HDIA_2185</name>
</gene>
<evidence type="ECO:0000313" key="13">
    <source>
        <dbReference type="Proteomes" id="UP000223606"/>
    </source>
</evidence>
<evidence type="ECO:0000256" key="3">
    <source>
        <dbReference type="ARBA" id="ARBA00012438"/>
    </source>
</evidence>
<dbReference type="GO" id="GO:0004016">
    <property type="term" value="F:adenylate cyclase activity"/>
    <property type="evidence" value="ECO:0007669"/>
    <property type="project" value="UniProtKB-ARBA"/>
</dbReference>
<evidence type="ECO:0000259" key="11">
    <source>
        <dbReference type="PROSITE" id="PS50125"/>
    </source>
</evidence>
<dbReference type="PANTHER" id="PTHR11920:SF335">
    <property type="entry name" value="GUANYLATE CYCLASE"/>
    <property type="match status" value="1"/>
</dbReference>
<evidence type="ECO:0000256" key="4">
    <source>
        <dbReference type="ARBA" id="ARBA00022692"/>
    </source>
</evidence>
<feature type="domain" description="Guanylate cyclase" evidence="11">
    <location>
        <begin position="346"/>
        <end position="472"/>
    </location>
</feature>
<dbReference type="AlphaFoldDB" id="A0A2C9D603"/>
<dbReference type="PANTHER" id="PTHR11920">
    <property type="entry name" value="GUANYLYL CYCLASE"/>
    <property type="match status" value="1"/>
</dbReference>
<dbReference type="Pfam" id="PF00512">
    <property type="entry name" value="HisKA"/>
    <property type="match status" value="1"/>
</dbReference>
<proteinExistence type="predicted"/>
<evidence type="ECO:0000259" key="10">
    <source>
        <dbReference type="PROSITE" id="PS50110"/>
    </source>
</evidence>
<evidence type="ECO:0000256" key="5">
    <source>
        <dbReference type="ARBA" id="ARBA00022741"/>
    </source>
</evidence>
<dbReference type="InterPro" id="IPR029787">
    <property type="entry name" value="Nucleotide_cyclase"/>
</dbReference>
<dbReference type="Gene3D" id="3.40.50.2300">
    <property type="match status" value="1"/>
</dbReference>
<evidence type="ECO:0000256" key="2">
    <source>
        <dbReference type="ARBA" id="ARBA00004370"/>
    </source>
</evidence>
<dbReference type="CDD" id="cd00082">
    <property type="entry name" value="HisKA"/>
    <property type="match status" value="1"/>
</dbReference>
<keyword evidence="8 12" id="KW-0456">Lyase</keyword>
<organism evidence="12 13">
    <name type="scientific">Hartmannibacter diazotrophicus</name>
    <dbReference type="NCBI Taxonomy" id="1482074"/>
    <lineage>
        <taxon>Bacteria</taxon>
        <taxon>Pseudomonadati</taxon>
        <taxon>Pseudomonadota</taxon>
        <taxon>Alphaproteobacteria</taxon>
        <taxon>Hyphomicrobiales</taxon>
        <taxon>Pleomorphomonadaceae</taxon>
        <taxon>Hartmannibacter</taxon>
    </lineage>
</organism>
<dbReference type="GO" id="GO:0000166">
    <property type="term" value="F:nucleotide binding"/>
    <property type="evidence" value="ECO:0007669"/>
    <property type="project" value="UniProtKB-KW"/>
</dbReference>
<dbReference type="SMART" id="SM00448">
    <property type="entry name" value="REC"/>
    <property type="match status" value="1"/>
</dbReference>
<dbReference type="SMART" id="SM00044">
    <property type="entry name" value="CYCc"/>
    <property type="match status" value="1"/>
</dbReference>
<keyword evidence="7" id="KW-0472">Membrane</keyword>
<dbReference type="InterPro" id="IPR036097">
    <property type="entry name" value="HisK_dim/P_sf"/>
</dbReference>
<reference evidence="13" key="1">
    <citation type="submission" date="2017-09" db="EMBL/GenBank/DDBJ databases">
        <title>Genome sequence of Nannocystis excedens DSM 71.</title>
        <authorList>
            <person name="Blom J."/>
        </authorList>
    </citation>
    <scope>NUCLEOTIDE SEQUENCE [LARGE SCALE GENOMIC DNA]</scope>
    <source>
        <strain evidence="13">type strain: E19</strain>
    </source>
</reference>
<name>A0A2C9D603_9HYPH</name>
<evidence type="ECO:0000256" key="9">
    <source>
        <dbReference type="PROSITE-ProRule" id="PRU00169"/>
    </source>
</evidence>
<dbReference type="PROSITE" id="PS50110">
    <property type="entry name" value="RESPONSE_REGULATORY"/>
    <property type="match status" value="1"/>
</dbReference>
<dbReference type="Gene3D" id="3.30.70.1230">
    <property type="entry name" value="Nucleotide cyclase"/>
    <property type="match status" value="1"/>
</dbReference>
<dbReference type="GO" id="GO:0009190">
    <property type="term" value="P:cyclic nucleotide biosynthetic process"/>
    <property type="evidence" value="ECO:0007669"/>
    <property type="project" value="InterPro"/>
</dbReference>
<dbReference type="Pfam" id="PF00072">
    <property type="entry name" value="Response_reg"/>
    <property type="match status" value="1"/>
</dbReference>
<dbReference type="InterPro" id="IPR001789">
    <property type="entry name" value="Sig_transdc_resp-reg_receiver"/>
</dbReference>
<evidence type="ECO:0000313" key="12">
    <source>
        <dbReference type="EMBL" id="SON55726.1"/>
    </source>
</evidence>
<dbReference type="SUPFAM" id="SSF55073">
    <property type="entry name" value="Nucleotide cyclase"/>
    <property type="match status" value="1"/>
</dbReference>
<dbReference type="EMBL" id="LT960614">
    <property type="protein sequence ID" value="SON55726.1"/>
    <property type="molecule type" value="Genomic_DNA"/>
</dbReference>
<dbReference type="GO" id="GO:0000155">
    <property type="term" value="F:phosphorelay sensor kinase activity"/>
    <property type="evidence" value="ECO:0007669"/>
    <property type="project" value="InterPro"/>
</dbReference>
<dbReference type="SUPFAM" id="SSF52172">
    <property type="entry name" value="CheY-like"/>
    <property type="match status" value="1"/>
</dbReference>
<dbReference type="InterPro" id="IPR001054">
    <property type="entry name" value="A/G_cyclase"/>
</dbReference>
<keyword evidence="4" id="KW-0812">Transmembrane</keyword>
<evidence type="ECO:0000256" key="1">
    <source>
        <dbReference type="ARBA" id="ARBA00000085"/>
    </source>
</evidence>
<sequence length="516" mass="56658">MAQAEQINREAILVSVAQRLSGPSELILGFQSLVVEEVRRIGPAAALEDLEKVLVAAQTLGQIVQRLLMNDLGDEFSALDDATLRHDLRTPVNAIIGYSELVLEDFAGDLDGSVEADIRLVLTECGRLLDQIESLLIFSRRQGETVAAEAAEVSMAEALARSLSGQDERKPVDGGRILVIDDTPANCELLMRQLARHGHEVTTATSGREAMEILRRETFHLALIDILMPDLNGIELLACLKSDPDWRDMAVIMVSGLKETEAVLRCISAGAEDYLQKPIDPVLLHARVDACIERMRLRERERQFLARIEYEKERADSLLQAMLPEPVIRRLGNGEVIIADRFEDVTVIFADIVDFTPLVARTDPSMLLKQLGVIFSEFDDLADKHGIEKIKTIGDAYMAVAGVPDPVHDHVWRALAFARDIIHATSCGALAHTGLAIRVGLHRGPVIAGLIGRKRFVYDVWGETVNLASRLESTSPVGRIHLSAAALEGLEGLDLAPQAAENFLKGIGRMTTYVVD</sequence>
<keyword evidence="9" id="KW-0597">Phosphoprotein</keyword>
<dbReference type="EC" id="2.7.13.3" evidence="3"/>
<feature type="modified residue" description="4-aspartylphosphate" evidence="9">
    <location>
        <position position="225"/>
    </location>
</feature>
<dbReference type="OrthoDB" id="315417at2"/>
<accession>A0A2C9D603</accession>
<evidence type="ECO:0000256" key="7">
    <source>
        <dbReference type="ARBA" id="ARBA00023136"/>
    </source>
</evidence>
<evidence type="ECO:0000256" key="8">
    <source>
        <dbReference type="ARBA" id="ARBA00023239"/>
    </source>
</evidence>
<feature type="domain" description="Response regulatory" evidence="10">
    <location>
        <begin position="176"/>
        <end position="292"/>
    </location>
</feature>
<dbReference type="KEGG" id="hdi:HDIA_2185"/>
<dbReference type="SMART" id="SM00388">
    <property type="entry name" value="HisKA"/>
    <property type="match status" value="1"/>
</dbReference>
<dbReference type="Pfam" id="PF00211">
    <property type="entry name" value="Guanylate_cyc"/>
    <property type="match status" value="1"/>
</dbReference>
<dbReference type="GO" id="GO:0016020">
    <property type="term" value="C:membrane"/>
    <property type="evidence" value="ECO:0007669"/>
    <property type="project" value="UniProtKB-SubCell"/>
</dbReference>
<comment type="catalytic activity">
    <reaction evidence="1">
        <text>ATP + protein L-histidine = ADP + protein N-phospho-L-histidine.</text>
        <dbReference type="EC" id="2.7.13.3"/>
    </reaction>
</comment>
<comment type="subcellular location">
    <subcellularLocation>
        <location evidence="2">Membrane</location>
    </subcellularLocation>
</comment>
<dbReference type="Proteomes" id="UP000223606">
    <property type="component" value="Chromosome 1"/>
</dbReference>
<dbReference type="InterPro" id="IPR011006">
    <property type="entry name" value="CheY-like_superfamily"/>
</dbReference>
<keyword evidence="13" id="KW-1185">Reference proteome</keyword>
<protein>
    <recommendedName>
        <fullName evidence="3">histidine kinase</fullName>
        <ecNumber evidence="3">2.7.13.3</ecNumber>
    </recommendedName>
</protein>
<dbReference type="InterPro" id="IPR050401">
    <property type="entry name" value="Cyclic_nucleotide_synthase"/>
</dbReference>
<dbReference type="Gene3D" id="1.10.287.130">
    <property type="match status" value="1"/>
</dbReference>
<dbReference type="InterPro" id="IPR003661">
    <property type="entry name" value="HisK_dim/P_dom"/>
</dbReference>
<dbReference type="PROSITE" id="PS50125">
    <property type="entry name" value="GUANYLATE_CYCLASE_2"/>
    <property type="match status" value="1"/>
</dbReference>
<keyword evidence="5" id="KW-0547">Nucleotide-binding</keyword>
<dbReference type="SUPFAM" id="SSF47384">
    <property type="entry name" value="Homodimeric domain of signal transducing histidine kinase"/>
    <property type="match status" value="1"/>
</dbReference>
<dbReference type="CDD" id="cd07302">
    <property type="entry name" value="CHD"/>
    <property type="match status" value="1"/>
</dbReference>